<evidence type="ECO:0000313" key="5">
    <source>
        <dbReference type="Proteomes" id="UP000070409"/>
    </source>
</evidence>
<dbReference type="Proteomes" id="UP000070409">
    <property type="component" value="Unassembled WGS sequence"/>
</dbReference>
<dbReference type="STRING" id="239498.AXK60_13395"/>
<name>A0A138A3Z8_9ACTN</name>
<evidence type="ECO:0000313" key="4">
    <source>
        <dbReference type="Proteomes" id="UP000070258"/>
    </source>
</evidence>
<dbReference type="Proteomes" id="UP000070258">
    <property type="component" value="Unassembled WGS sequence"/>
</dbReference>
<accession>A0A138A3Z8</accession>
<sequence>MEWLNFWWLIFPFSGVIAAGVKGAVSWSDRRADRRLERYRIKHETKAAMAQAKGRAQVDAAEVRQELARAVADHDAVDTRWFEYETDLSTILDFPMMVDMREPLTVDFHKAKRRADLLRPDGPEQVDGVEEYRDAVHAYAAAFDVAEQEAHRRRRGDFSPIEQERLAKAQRLLAVALDGAATGPERQQAYQRARSELDGLIDLPRPATVALERQVRAALER</sequence>
<keyword evidence="5" id="KW-1185">Reference proteome</keyword>
<dbReference type="RefSeq" id="WP_068573255.1">
    <property type="nucleotide sequence ID" value="NZ_LSRE01000018.1"/>
</dbReference>
<dbReference type="AlphaFoldDB" id="A0A138A3Z8"/>
<organism evidence="3 4">
    <name type="scientific">Tsukamurella pseudospumae</name>
    <dbReference type="NCBI Taxonomy" id="239498"/>
    <lineage>
        <taxon>Bacteria</taxon>
        <taxon>Bacillati</taxon>
        <taxon>Actinomycetota</taxon>
        <taxon>Actinomycetes</taxon>
        <taxon>Mycobacteriales</taxon>
        <taxon>Tsukamurellaceae</taxon>
        <taxon>Tsukamurella</taxon>
    </lineage>
</organism>
<reference evidence="2 5" key="1">
    <citation type="submission" date="2016-02" db="EMBL/GenBank/DDBJ databases">
        <authorList>
            <person name="Teng J.L."/>
            <person name="Tang Y."/>
            <person name="Huang Y."/>
            <person name="Guo F."/>
            <person name="Wei W."/>
            <person name="Chen J.H."/>
            <person name="Wong S.Y."/>
            <person name="Lau S.K."/>
            <person name="Woo P.C."/>
        </authorList>
    </citation>
    <scope>NUCLEOTIDE SEQUENCE [LARGE SCALE GENOMIC DNA]</scope>
    <source>
        <strain evidence="2 5">JCM 13375</strain>
    </source>
</reference>
<evidence type="ECO:0000313" key="3">
    <source>
        <dbReference type="EMBL" id="KXP05143.1"/>
    </source>
</evidence>
<reference evidence="3" key="3">
    <citation type="submission" date="2016-02" db="EMBL/GenBank/DDBJ databases">
        <authorList>
            <person name="Teng J.L."/>
            <person name="Yang Y."/>
            <person name="Huang Y."/>
            <person name="Guo F."/>
            <person name="Wei W."/>
            <person name="Chen J.H."/>
            <person name="Wong S.Y."/>
            <person name="Lau S.K."/>
            <person name="Woo P.C."/>
        </authorList>
    </citation>
    <scope>NUCLEOTIDE SEQUENCE</scope>
    <source>
        <strain evidence="3">JCM 15929</strain>
    </source>
</reference>
<keyword evidence="1" id="KW-0472">Membrane</keyword>
<gene>
    <name evidence="3" type="ORF">AXK60_13395</name>
    <name evidence="2" type="ORF">AXK61_22510</name>
</gene>
<protein>
    <submittedName>
        <fullName evidence="3">Uncharacterized protein</fullName>
    </submittedName>
</protein>
<proteinExistence type="predicted"/>
<keyword evidence="1" id="KW-0812">Transmembrane</keyword>
<reference evidence="4" key="2">
    <citation type="submission" date="2016-02" db="EMBL/GenBank/DDBJ databases">
        <authorList>
            <person name="Wen L."/>
            <person name="He K."/>
            <person name="Yang H."/>
        </authorList>
    </citation>
    <scope>NUCLEOTIDE SEQUENCE [LARGE SCALE GENOMIC DNA]</scope>
    <source>
        <strain evidence="4">JCM 15929</strain>
    </source>
</reference>
<feature type="transmembrane region" description="Helical" evidence="1">
    <location>
        <begin position="6"/>
        <end position="25"/>
    </location>
</feature>
<evidence type="ECO:0000256" key="1">
    <source>
        <dbReference type="SAM" id="Phobius"/>
    </source>
</evidence>
<comment type="caution">
    <text evidence="3">The sequence shown here is derived from an EMBL/GenBank/DDBJ whole genome shotgun (WGS) entry which is preliminary data.</text>
</comment>
<dbReference type="EMBL" id="LSRF01000057">
    <property type="protein sequence ID" value="KXP05143.1"/>
    <property type="molecule type" value="Genomic_DNA"/>
</dbReference>
<dbReference type="OrthoDB" id="4948465at2"/>
<evidence type="ECO:0000313" key="2">
    <source>
        <dbReference type="EMBL" id="KXO96291.1"/>
    </source>
</evidence>
<dbReference type="EMBL" id="LSRE01000018">
    <property type="protein sequence ID" value="KXO96291.1"/>
    <property type="molecule type" value="Genomic_DNA"/>
</dbReference>
<keyword evidence="1" id="KW-1133">Transmembrane helix</keyword>